<dbReference type="AlphaFoldDB" id="A0A1Y2HTB2"/>
<dbReference type="InterPro" id="IPR004582">
    <property type="entry name" value="Checkpoint_prot_Rad17_Rad24"/>
</dbReference>
<name>A0A1Y2HTB2_9FUNG</name>
<dbReference type="GO" id="GO:0006281">
    <property type="term" value="P:DNA repair"/>
    <property type="evidence" value="ECO:0007669"/>
    <property type="project" value="InterPro"/>
</dbReference>
<evidence type="ECO:0000256" key="4">
    <source>
        <dbReference type="ARBA" id="ARBA00022763"/>
    </source>
</evidence>
<dbReference type="OrthoDB" id="10265971at2759"/>
<dbReference type="GO" id="GO:0000077">
    <property type="term" value="P:DNA damage checkpoint signaling"/>
    <property type="evidence" value="ECO:0007669"/>
    <property type="project" value="TreeGrafter"/>
</dbReference>
<dbReference type="GO" id="GO:0033314">
    <property type="term" value="P:mitotic DNA replication checkpoint signaling"/>
    <property type="evidence" value="ECO:0007669"/>
    <property type="project" value="TreeGrafter"/>
</dbReference>
<comment type="caution">
    <text evidence="9">The sequence shown here is derived from an EMBL/GenBank/DDBJ whole genome shotgun (WGS) entry which is preliminary data.</text>
</comment>
<feature type="non-terminal residue" evidence="9">
    <location>
        <position position="384"/>
    </location>
</feature>
<evidence type="ECO:0000256" key="8">
    <source>
        <dbReference type="SAM" id="MobiDB-lite"/>
    </source>
</evidence>
<dbReference type="Proteomes" id="UP000193411">
    <property type="component" value="Unassembled WGS sequence"/>
</dbReference>
<dbReference type="PANTHER" id="PTHR12172:SF0">
    <property type="entry name" value="CELL CYCLE CHECKPOINT PROTEIN RAD17"/>
    <property type="match status" value="1"/>
</dbReference>
<evidence type="ECO:0000256" key="1">
    <source>
        <dbReference type="ARBA" id="ARBA00004123"/>
    </source>
</evidence>
<dbReference type="GO" id="GO:0003689">
    <property type="term" value="F:DNA clamp loader activity"/>
    <property type="evidence" value="ECO:0007669"/>
    <property type="project" value="TreeGrafter"/>
</dbReference>
<dbReference type="Pfam" id="PF03215">
    <property type="entry name" value="Rad17"/>
    <property type="match status" value="1"/>
</dbReference>
<accession>A0A1Y2HTB2</accession>
<comment type="subcellular location">
    <subcellularLocation>
        <location evidence="1">Nucleus</location>
    </subcellularLocation>
</comment>
<dbReference type="Gene3D" id="3.40.50.300">
    <property type="entry name" value="P-loop containing nucleotide triphosphate hydrolases"/>
    <property type="match status" value="1"/>
</dbReference>
<evidence type="ECO:0000256" key="6">
    <source>
        <dbReference type="ARBA" id="ARBA00023242"/>
    </source>
</evidence>
<proteinExistence type="inferred from homology"/>
<comment type="similarity">
    <text evidence="2">Belongs to the rad17/RAD24 family.</text>
</comment>
<reference evidence="9 10" key="1">
    <citation type="submission" date="2016-07" db="EMBL/GenBank/DDBJ databases">
        <title>Pervasive Adenine N6-methylation of Active Genes in Fungi.</title>
        <authorList>
            <consortium name="DOE Joint Genome Institute"/>
            <person name="Mondo S.J."/>
            <person name="Dannebaum R.O."/>
            <person name="Kuo R.C."/>
            <person name="Labutti K."/>
            <person name="Haridas S."/>
            <person name="Kuo A."/>
            <person name="Salamov A."/>
            <person name="Ahrendt S.R."/>
            <person name="Lipzen A."/>
            <person name="Sullivan W."/>
            <person name="Andreopoulos W.B."/>
            <person name="Clum A."/>
            <person name="Lindquist E."/>
            <person name="Daum C."/>
            <person name="Ramamoorthy G.K."/>
            <person name="Gryganskyi A."/>
            <person name="Culley D."/>
            <person name="Magnuson J.K."/>
            <person name="James T.Y."/>
            <person name="O'Malley M.A."/>
            <person name="Stajich J.E."/>
            <person name="Spatafora J.W."/>
            <person name="Visel A."/>
            <person name="Grigoriev I.V."/>
        </authorList>
    </citation>
    <scope>NUCLEOTIDE SEQUENCE [LARGE SCALE GENOMIC DNA]</scope>
    <source>
        <strain evidence="9 10">PL171</strain>
    </source>
</reference>
<dbReference type="SUPFAM" id="SSF52540">
    <property type="entry name" value="P-loop containing nucleoside triphosphate hydrolases"/>
    <property type="match status" value="1"/>
</dbReference>
<feature type="compositionally biased region" description="Polar residues" evidence="8">
    <location>
        <begin position="27"/>
        <end position="41"/>
    </location>
</feature>
<evidence type="ECO:0000256" key="5">
    <source>
        <dbReference type="ARBA" id="ARBA00022840"/>
    </source>
</evidence>
<dbReference type="GO" id="GO:0003682">
    <property type="term" value="F:chromatin binding"/>
    <property type="evidence" value="ECO:0007669"/>
    <property type="project" value="TreeGrafter"/>
</dbReference>
<dbReference type="EMBL" id="MCFL01000011">
    <property type="protein sequence ID" value="ORZ37838.1"/>
    <property type="molecule type" value="Genomic_DNA"/>
</dbReference>
<evidence type="ECO:0000256" key="3">
    <source>
        <dbReference type="ARBA" id="ARBA00022741"/>
    </source>
</evidence>
<feature type="compositionally biased region" description="Pro residues" evidence="8">
    <location>
        <begin position="45"/>
        <end position="54"/>
    </location>
</feature>
<keyword evidence="10" id="KW-1185">Reference proteome</keyword>
<dbReference type="GO" id="GO:0005524">
    <property type="term" value="F:ATP binding"/>
    <property type="evidence" value="ECO:0007669"/>
    <property type="project" value="UniProtKB-KW"/>
</dbReference>
<protein>
    <submittedName>
        <fullName evidence="9">Rad17 cell cycle checkpoint protein-domain-containing protein</fullName>
    </submittedName>
</protein>
<evidence type="ECO:0000313" key="10">
    <source>
        <dbReference type="Proteomes" id="UP000193411"/>
    </source>
</evidence>
<organism evidence="9 10">
    <name type="scientific">Catenaria anguillulae PL171</name>
    <dbReference type="NCBI Taxonomy" id="765915"/>
    <lineage>
        <taxon>Eukaryota</taxon>
        <taxon>Fungi</taxon>
        <taxon>Fungi incertae sedis</taxon>
        <taxon>Blastocladiomycota</taxon>
        <taxon>Blastocladiomycetes</taxon>
        <taxon>Blastocladiales</taxon>
        <taxon>Catenariaceae</taxon>
        <taxon>Catenaria</taxon>
    </lineage>
</organism>
<evidence type="ECO:0000256" key="7">
    <source>
        <dbReference type="ARBA" id="ARBA00023306"/>
    </source>
</evidence>
<keyword evidence="5" id="KW-0067">ATP-binding</keyword>
<evidence type="ECO:0000313" key="9">
    <source>
        <dbReference type="EMBL" id="ORZ37838.1"/>
    </source>
</evidence>
<sequence length="384" mass="42546">MSQQQSLSQSQSQSRFKTSFEFEDTTDPATHTGTASNTYQKSARPIPPRLPDPPASTDTLWIDEFAPKTSDQLVIHSGKVKQVREWLTTTFKSKPFLAVTGPPGTGKLSTVLAIAADLNLRVLEWVNPLFAGTSAIVQMDDDGQSISTAPSIIQSFLDFLSRGTRYSQPSDLLLFRDFPIFSKSGLDRTHAVLTSLLRTRSRIPRIVFIFTDFNIPDSDFGHSGSRASSNLECPIHHGDLRAAINTLQFAHLSRTTASSTLECTSDRSRSLFRAVGRCMYAQRVPPPSGHTPVPLPPHLAARWSRAHPLEVDPSAILTNLAVSSDLFAMYLHANYPEYIRPLAAHVFVADAFVDADMLQRAGRRATPRIWGLGEDELDRDLREM</sequence>
<keyword evidence="3" id="KW-0547">Nucleotide-binding</keyword>
<feature type="region of interest" description="Disordered" evidence="8">
    <location>
        <begin position="1"/>
        <end position="59"/>
    </location>
</feature>
<evidence type="ECO:0000256" key="2">
    <source>
        <dbReference type="ARBA" id="ARBA00006168"/>
    </source>
</evidence>
<keyword evidence="4" id="KW-0227">DNA damage</keyword>
<dbReference type="PANTHER" id="PTHR12172">
    <property type="entry name" value="CELL CYCLE CHECKPOINT PROTEIN RAD17"/>
    <property type="match status" value="1"/>
</dbReference>
<feature type="compositionally biased region" description="Low complexity" evidence="8">
    <location>
        <begin position="1"/>
        <end position="14"/>
    </location>
</feature>
<keyword evidence="6" id="KW-0539">Nucleus</keyword>
<dbReference type="STRING" id="765915.A0A1Y2HTB2"/>
<dbReference type="GO" id="GO:0005634">
    <property type="term" value="C:nucleus"/>
    <property type="evidence" value="ECO:0007669"/>
    <property type="project" value="UniProtKB-SubCell"/>
</dbReference>
<dbReference type="InterPro" id="IPR027417">
    <property type="entry name" value="P-loop_NTPase"/>
</dbReference>
<gene>
    <name evidence="9" type="ORF">BCR44DRAFT_1430020</name>
</gene>
<keyword evidence="7" id="KW-0131">Cell cycle</keyword>